<dbReference type="RefSeq" id="WP_137338928.1">
    <property type="nucleotide sequence ID" value="NZ_SZVO01000002.1"/>
</dbReference>
<feature type="chain" id="PRO_5020908967" description="T9SS type A sorting domain-containing protein" evidence="1">
    <location>
        <begin position="24"/>
        <end position="135"/>
    </location>
</feature>
<keyword evidence="1" id="KW-0732">Signal</keyword>
<gene>
    <name evidence="2" type="ORF">FDK13_05190</name>
</gene>
<reference evidence="2 3" key="1">
    <citation type="submission" date="2019-05" db="EMBL/GenBank/DDBJ databases">
        <title>Dyadobacter AR-3-8 sp. nov., isolated from arctic soil.</title>
        <authorList>
            <person name="Chaudhary D.K."/>
        </authorList>
    </citation>
    <scope>NUCLEOTIDE SEQUENCE [LARGE SCALE GENOMIC DNA]</scope>
    <source>
        <strain evidence="2 3">AR-3-8</strain>
    </source>
</reference>
<keyword evidence="3" id="KW-1185">Reference proteome</keyword>
<evidence type="ECO:0000256" key="1">
    <source>
        <dbReference type="SAM" id="SignalP"/>
    </source>
</evidence>
<dbReference type="OrthoDB" id="955668at2"/>
<dbReference type="EMBL" id="SZVO01000002">
    <property type="protein sequence ID" value="TKT93252.1"/>
    <property type="molecule type" value="Genomic_DNA"/>
</dbReference>
<sequence length="135" mass="15093">MKNFKTTFVAVMLGLLVSGFAFAGQTQNASGNNYYQPFRVGMYRVKNTLMMNVLVEKEKDTRVHIRLLDSNGKILHQEYVGKGIEKIGQKFDFSEISDGNYKIEIVSGEEKIVKNVSLATTEIAEVAGRKLVALN</sequence>
<proteinExistence type="predicted"/>
<feature type="signal peptide" evidence="1">
    <location>
        <begin position="1"/>
        <end position="23"/>
    </location>
</feature>
<evidence type="ECO:0008006" key="4">
    <source>
        <dbReference type="Google" id="ProtNLM"/>
    </source>
</evidence>
<dbReference type="AlphaFoldDB" id="A0A4U6D7A3"/>
<comment type="caution">
    <text evidence="2">The sequence shown here is derived from an EMBL/GenBank/DDBJ whole genome shotgun (WGS) entry which is preliminary data.</text>
</comment>
<evidence type="ECO:0000313" key="2">
    <source>
        <dbReference type="EMBL" id="TKT93252.1"/>
    </source>
</evidence>
<dbReference type="Proteomes" id="UP000304900">
    <property type="component" value="Unassembled WGS sequence"/>
</dbReference>
<accession>A0A4U6D7A3</accession>
<protein>
    <recommendedName>
        <fullName evidence="4">T9SS type A sorting domain-containing protein</fullName>
    </recommendedName>
</protein>
<evidence type="ECO:0000313" key="3">
    <source>
        <dbReference type="Proteomes" id="UP000304900"/>
    </source>
</evidence>
<name>A0A4U6D7A3_9BACT</name>
<organism evidence="2 3">
    <name type="scientific">Dyadobacter frigoris</name>
    <dbReference type="NCBI Taxonomy" id="2576211"/>
    <lineage>
        <taxon>Bacteria</taxon>
        <taxon>Pseudomonadati</taxon>
        <taxon>Bacteroidota</taxon>
        <taxon>Cytophagia</taxon>
        <taxon>Cytophagales</taxon>
        <taxon>Spirosomataceae</taxon>
        <taxon>Dyadobacter</taxon>
    </lineage>
</organism>